<dbReference type="SUPFAM" id="SSF56112">
    <property type="entry name" value="Protein kinase-like (PK-like)"/>
    <property type="match status" value="1"/>
</dbReference>
<name>A0A8H5FWC8_9AGAR</name>
<keyword evidence="3" id="KW-1185">Reference proteome</keyword>
<accession>A0A8H5FWC8</accession>
<dbReference type="PROSITE" id="PS50011">
    <property type="entry name" value="PROTEIN_KINASE_DOM"/>
    <property type="match status" value="1"/>
</dbReference>
<feature type="domain" description="Protein kinase" evidence="1">
    <location>
        <begin position="1"/>
        <end position="244"/>
    </location>
</feature>
<dbReference type="InterPro" id="IPR051681">
    <property type="entry name" value="Ser/Thr_Kinases-Pseudokinases"/>
</dbReference>
<sequence>MLRLSTQTYQLQEHLGDRWRRVQEHPHIAAVHFCQALEHARGLPRVSNLPVVLIMPEYQANIMEYVERFHPSYSQRTQWTANALQYLHDNEIVHGNLYPGNILIGDEGNAYVADAMIFTTIIRHLVPDHVASNLRFPNSLPFKTARAIHEKRMRWADPTLHDDLFAFAVTCWSVYAGKDPFPMYGGTIETVVRVGNGKHKELQKVPGMSDGLWRLLRTILAQDILPAKWPSLKELLSQLEANDK</sequence>
<dbReference type="EMBL" id="JAACJO010000013">
    <property type="protein sequence ID" value="KAF5351132.1"/>
    <property type="molecule type" value="Genomic_DNA"/>
</dbReference>
<comment type="caution">
    <text evidence="2">The sequence shown here is derived from an EMBL/GenBank/DDBJ whole genome shotgun (WGS) entry which is preliminary data.</text>
</comment>
<dbReference type="InterPro" id="IPR000719">
    <property type="entry name" value="Prot_kinase_dom"/>
</dbReference>
<dbReference type="PANTHER" id="PTHR44329">
    <property type="entry name" value="SERINE/THREONINE-PROTEIN KINASE TNNI3K-RELATED"/>
    <property type="match status" value="1"/>
</dbReference>
<dbReference type="GO" id="GO:0004674">
    <property type="term" value="F:protein serine/threonine kinase activity"/>
    <property type="evidence" value="ECO:0007669"/>
    <property type="project" value="TreeGrafter"/>
</dbReference>
<dbReference type="Proteomes" id="UP000559027">
    <property type="component" value="Unassembled WGS sequence"/>
</dbReference>
<evidence type="ECO:0000313" key="3">
    <source>
        <dbReference type="Proteomes" id="UP000559027"/>
    </source>
</evidence>
<gene>
    <name evidence="2" type="ORF">D9756_008247</name>
</gene>
<dbReference type="GO" id="GO:0005524">
    <property type="term" value="F:ATP binding"/>
    <property type="evidence" value="ECO:0007669"/>
    <property type="project" value="InterPro"/>
</dbReference>
<dbReference type="Gene3D" id="1.10.510.10">
    <property type="entry name" value="Transferase(Phosphotransferase) domain 1"/>
    <property type="match status" value="1"/>
</dbReference>
<protein>
    <recommendedName>
        <fullName evidence="1">Protein kinase domain-containing protein</fullName>
    </recommendedName>
</protein>
<organism evidence="2 3">
    <name type="scientific">Leucocoprinus leucothites</name>
    <dbReference type="NCBI Taxonomy" id="201217"/>
    <lineage>
        <taxon>Eukaryota</taxon>
        <taxon>Fungi</taxon>
        <taxon>Dikarya</taxon>
        <taxon>Basidiomycota</taxon>
        <taxon>Agaricomycotina</taxon>
        <taxon>Agaricomycetes</taxon>
        <taxon>Agaricomycetidae</taxon>
        <taxon>Agaricales</taxon>
        <taxon>Agaricineae</taxon>
        <taxon>Agaricaceae</taxon>
        <taxon>Leucocoprinus</taxon>
    </lineage>
</organism>
<evidence type="ECO:0000259" key="1">
    <source>
        <dbReference type="PROSITE" id="PS50011"/>
    </source>
</evidence>
<dbReference type="Pfam" id="PF07714">
    <property type="entry name" value="PK_Tyr_Ser-Thr"/>
    <property type="match status" value="1"/>
</dbReference>
<dbReference type="InterPro" id="IPR011009">
    <property type="entry name" value="Kinase-like_dom_sf"/>
</dbReference>
<proteinExistence type="predicted"/>
<dbReference type="OrthoDB" id="5966500at2759"/>
<reference evidence="2 3" key="1">
    <citation type="journal article" date="2020" name="ISME J.">
        <title>Uncovering the hidden diversity of litter-decomposition mechanisms in mushroom-forming fungi.</title>
        <authorList>
            <person name="Floudas D."/>
            <person name="Bentzer J."/>
            <person name="Ahren D."/>
            <person name="Johansson T."/>
            <person name="Persson P."/>
            <person name="Tunlid A."/>
        </authorList>
    </citation>
    <scope>NUCLEOTIDE SEQUENCE [LARGE SCALE GENOMIC DNA]</scope>
    <source>
        <strain evidence="2 3">CBS 146.42</strain>
    </source>
</reference>
<dbReference type="InterPro" id="IPR001245">
    <property type="entry name" value="Ser-Thr/Tyr_kinase_cat_dom"/>
</dbReference>
<evidence type="ECO:0000313" key="2">
    <source>
        <dbReference type="EMBL" id="KAF5351132.1"/>
    </source>
</evidence>
<dbReference type="AlphaFoldDB" id="A0A8H5FWC8"/>